<dbReference type="GO" id="GO:0004540">
    <property type="term" value="F:RNA nuclease activity"/>
    <property type="evidence" value="ECO:0007669"/>
    <property type="project" value="InterPro"/>
</dbReference>
<name>A0A423UL72_9ACTN</name>
<dbReference type="PANTHER" id="PTHR35811:SF1">
    <property type="entry name" value="HTH OST-TYPE DOMAIN-CONTAINING PROTEIN"/>
    <property type="match status" value="1"/>
</dbReference>
<dbReference type="InterPro" id="IPR041966">
    <property type="entry name" value="LOTUS-like"/>
</dbReference>
<evidence type="ECO:0000259" key="2">
    <source>
        <dbReference type="PROSITE" id="PS51644"/>
    </source>
</evidence>
<dbReference type="InterPro" id="IPR021139">
    <property type="entry name" value="NYN"/>
</dbReference>
<dbReference type="PANTHER" id="PTHR35811">
    <property type="entry name" value="SLR1870 PROTEIN"/>
    <property type="match status" value="1"/>
</dbReference>
<sequence>MEKQSSEKRFALLIDADNVSAKYIKPITDELSKYGTVTYKRIYGDWTLTLHAKWKDALLENSITPIQQFGYTQGKNATDSAMIIDAMDILYTRSVEGFCIVSSDSDFTRLASRIRESGLTVIGMGEKKTPTPFRKACDIFTTLELLLGDAGGKAPGRGKGRGDQAGANAAGAGAGTATASKEEIEQAVVNIITDNQNNGKSTGLGEVGSRLLKRYPDFDVRSYGTNLLSKLLDEFPSVQITKDGSSVTVELAGDDRERRGGRGKDAPHGAEAPASEASDAQAEQEPKGPASAEAAVDAQAEPAPAEDAGEPARQTAANGGGEGASAKKPRRSTRAATHRGGKGDAPKAAAKDAVEAKSAEAPAPEVPAEEPQAASRAEQPEPVEEPPVDNRPGRAARLRAAAAWANAMGGRKAAAKTKPAARKEPEAQAQDVPAAPQAEEPAEARQEQAPKSKSRRKPASKAAAAVPQPAEQGEVPPQAAEAPAKASAKASERPAPKSSAKRAKAADPAETAQPAEKAAKSGRAPKPPKAAQAPEAPAQDALAAGGPEEYIRQTLAEAGPDGVALATLGKRVRGKFRTFKLRDLGYAQFRPYLADLEGVSVEQRDGQFYARLAR</sequence>
<feature type="domain" description="HTH OST-type" evidence="2">
    <location>
        <begin position="180"/>
        <end position="255"/>
    </location>
</feature>
<reference evidence="4" key="1">
    <citation type="submission" date="2018-05" db="EMBL/GenBank/DDBJ databases">
        <title>Genome Sequencing of selected type strains of the family Eggerthellaceae.</title>
        <authorList>
            <person name="Danylec N."/>
            <person name="Stoll D.A."/>
            <person name="Doetsch A."/>
            <person name="Huch M."/>
        </authorList>
    </citation>
    <scope>NUCLEOTIDE SEQUENCE [LARGE SCALE GENOMIC DNA]</scope>
    <source>
        <strain evidence="4">DSM 27213</strain>
    </source>
</reference>
<dbReference type="Pfam" id="PF01936">
    <property type="entry name" value="NYN"/>
    <property type="match status" value="1"/>
</dbReference>
<evidence type="ECO:0000313" key="3">
    <source>
        <dbReference type="EMBL" id="ROT90476.1"/>
    </source>
</evidence>
<feature type="compositionally biased region" description="Basic and acidic residues" evidence="1">
    <location>
        <begin position="341"/>
        <end position="358"/>
    </location>
</feature>
<feature type="compositionally biased region" description="Basic and acidic residues" evidence="1">
    <location>
        <begin position="253"/>
        <end position="268"/>
    </location>
</feature>
<feature type="compositionally biased region" description="Low complexity" evidence="1">
    <location>
        <begin position="270"/>
        <end position="306"/>
    </location>
</feature>
<dbReference type="Gene3D" id="3.30.420.610">
    <property type="entry name" value="LOTUS domain-like"/>
    <property type="match status" value="1"/>
</dbReference>
<dbReference type="CDD" id="cd10146">
    <property type="entry name" value="LabA_like_C"/>
    <property type="match status" value="1"/>
</dbReference>
<feature type="compositionally biased region" description="Basic residues" evidence="1">
    <location>
        <begin position="327"/>
        <end position="340"/>
    </location>
</feature>
<evidence type="ECO:0000256" key="1">
    <source>
        <dbReference type="SAM" id="MobiDB-lite"/>
    </source>
</evidence>
<dbReference type="Proteomes" id="UP000285258">
    <property type="component" value="Unassembled WGS sequence"/>
</dbReference>
<proteinExistence type="predicted"/>
<dbReference type="PROSITE" id="PS51644">
    <property type="entry name" value="HTH_OST"/>
    <property type="match status" value="1"/>
</dbReference>
<feature type="compositionally biased region" description="Low complexity" evidence="1">
    <location>
        <begin position="427"/>
        <end position="439"/>
    </location>
</feature>
<feature type="compositionally biased region" description="Low complexity" evidence="1">
    <location>
        <begin position="165"/>
        <end position="178"/>
    </location>
</feature>
<dbReference type="RefSeq" id="WP_096226747.1">
    <property type="nucleotide sequence ID" value="NZ_CP168029.1"/>
</dbReference>
<dbReference type="CDD" id="cd11297">
    <property type="entry name" value="PIN_LabA-like_N_1"/>
    <property type="match status" value="1"/>
</dbReference>
<feature type="region of interest" description="Disordered" evidence="1">
    <location>
        <begin position="154"/>
        <end position="178"/>
    </location>
</feature>
<feature type="compositionally biased region" description="Low complexity" evidence="1">
    <location>
        <begin position="393"/>
        <end position="418"/>
    </location>
</feature>
<comment type="caution">
    <text evidence="3">The sequence shown here is derived from an EMBL/GenBank/DDBJ whole genome shotgun (WGS) entry which is preliminary data.</text>
</comment>
<dbReference type="InterPro" id="IPR025605">
    <property type="entry name" value="OST-HTH/LOTUS_dom"/>
</dbReference>
<evidence type="ECO:0000313" key="4">
    <source>
        <dbReference type="Proteomes" id="UP000285258"/>
    </source>
</evidence>
<dbReference type="Gene3D" id="3.40.50.1010">
    <property type="entry name" value="5'-nuclease"/>
    <property type="match status" value="1"/>
</dbReference>
<gene>
    <name evidence="3" type="ORF">DMP12_05530</name>
</gene>
<dbReference type="EMBL" id="QIBW01000005">
    <property type="protein sequence ID" value="ROT90476.1"/>
    <property type="molecule type" value="Genomic_DNA"/>
</dbReference>
<feature type="compositionally biased region" description="Low complexity" evidence="1">
    <location>
        <begin position="460"/>
        <end position="489"/>
    </location>
</feature>
<dbReference type="Pfam" id="PF12872">
    <property type="entry name" value="OST-HTH"/>
    <property type="match status" value="2"/>
</dbReference>
<dbReference type="AlphaFoldDB" id="A0A423UL72"/>
<organism evidence="3 4">
    <name type="scientific">Gordonibacter urolithinfaciens</name>
    <dbReference type="NCBI Taxonomy" id="1335613"/>
    <lineage>
        <taxon>Bacteria</taxon>
        <taxon>Bacillati</taxon>
        <taxon>Actinomycetota</taxon>
        <taxon>Coriobacteriia</taxon>
        <taxon>Eggerthellales</taxon>
        <taxon>Eggerthellaceae</taxon>
        <taxon>Gordonibacter</taxon>
    </lineage>
</organism>
<accession>A0A423UL72</accession>
<protein>
    <submittedName>
        <fullName evidence="3">NYN domain-containing protein</fullName>
    </submittedName>
</protein>
<feature type="region of interest" description="Disordered" evidence="1">
    <location>
        <begin position="246"/>
        <end position="548"/>
    </location>
</feature>
<feature type="compositionally biased region" description="Low complexity" evidence="1">
    <location>
        <begin position="529"/>
        <end position="547"/>
    </location>
</feature>